<reference evidence="4 5" key="1">
    <citation type="submission" date="2018-03" db="EMBL/GenBank/DDBJ databases">
        <title>Draft Genome Sequences of the Obligatory Marine Myxobacteria Enhygromyxa salina SWB005.</title>
        <authorList>
            <person name="Poehlein A."/>
            <person name="Moghaddam J.A."/>
            <person name="Harms H."/>
            <person name="Alanjari M."/>
            <person name="Koenig G.M."/>
            <person name="Daniel R."/>
            <person name="Schaeberle T.F."/>
        </authorList>
    </citation>
    <scope>NUCLEOTIDE SEQUENCE [LARGE SCALE GENOMIC DNA]</scope>
    <source>
        <strain evidence="4 5">SWB005</strain>
    </source>
</reference>
<sequence>MKPEFLLAPALSLLFPLAACTPDGEASDLADSADSETGAEGDPDAGTSEGTDEGTDEGTSDGTDDDGTDDDGSTDDGCPDENFPPVSADPANGAYPDPFLDVYCEDDEVIVESNGIPAYEFVELTPNPLDEQDWRWHFPRNPELAAQTTEVPLLGPAGTAVNGLPFYGPNEGPVPDPFGDPIYNQLVDFCAGHTGGANDYHYHTLLIECLTSAVGPDEPSPVIGYAFDGFPIYGSMGCLDDDCDEVVEFSSGWVQTGDPSTYAWDNHEYQASDDPTVLDPCNGRVGPDGDYRYHVTASFPYILGCYAGTPTDNPREMPGEMPGEMP</sequence>
<name>A0A2S9XMF7_9BACT</name>
<feature type="compositionally biased region" description="Acidic residues" evidence="1">
    <location>
        <begin position="50"/>
        <end position="79"/>
    </location>
</feature>
<dbReference type="EMBL" id="PVNK01000180">
    <property type="protein sequence ID" value="PRP94064.1"/>
    <property type="molecule type" value="Genomic_DNA"/>
</dbReference>
<keyword evidence="2" id="KW-0732">Signal</keyword>
<dbReference type="InterPro" id="IPR025924">
    <property type="entry name" value="YHYH_dom"/>
</dbReference>
<feature type="signal peptide" evidence="2">
    <location>
        <begin position="1"/>
        <end position="21"/>
    </location>
</feature>
<dbReference type="Proteomes" id="UP000237968">
    <property type="component" value="Unassembled WGS sequence"/>
</dbReference>
<evidence type="ECO:0000259" key="3">
    <source>
        <dbReference type="Pfam" id="PF14240"/>
    </source>
</evidence>
<comment type="caution">
    <text evidence="4">The sequence shown here is derived from an EMBL/GenBank/DDBJ whole genome shotgun (WGS) entry which is preliminary data.</text>
</comment>
<protein>
    <recommendedName>
        <fullName evidence="3">YHYH domain-containing protein</fullName>
    </recommendedName>
</protein>
<feature type="chain" id="PRO_5015579594" description="YHYH domain-containing protein" evidence="2">
    <location>
        <begin position="22"/>
        <end position="326"/>
    </location>
</feature>
<evidence type="ECO:0000313" key="5">
    <source>
        <dbReference type="Proteomes" id="UP000237968"/>
    </source>
</evidence>
<accession>A0A2S9XMF7</accession>
<evidence type="ECO:0000256" key="2">
    <source>
        <dbReference type="SAM" id="SignalP"/>
    </source>
</evidence>
<proteinExistence type="predicted"/>
<feature type="domain" description="YHYH" evidence="3">
    <location>
        <begin position="136"/>
        <end position="308"/>
    </location>
</feature>
<feature type="compositionally biased region" description="Acidic residues" evidence="1">
    <location>
        <begin position="25"/>
        <end position="43"/>
    </location>
</feature>
<dbReference type="Pfam" id="PF14240">
    <property type="entry name" value="YHYH"/>
    <property type="match status" value="1"/>
</dbReference>
<keyword evidence="5" id="KW-1185">Reference proteome</keyword>
<gene>
    <name evidence="4" type="ORF">ENSA5_41760</name>
</gene>
<feature type="region of interest" description="Disordered" evidence="1">
    <location>
        <begin position="21"/>
        <end position="99"/>
    </location>
</feature>
<dbReference type="AlphaFoldDB" id="A0A2S9XMF7"/>
<evidence type="ECO:0000313" key="4">
    <source>
        <dbReference type="EMBL" id="PRP94064.1"/>
    </source>
</evidence>
<organism evidence="4 5">
    <name type="scientific">Enhygromyxa salina</name>
    <dbReference type="NCBI Taxonomy" id="215803"/>
    <lineage>
        <taxon>Bacteria</taxon>
        <taxon>Pseudomonadati</taxon>
        <taxon>Myxococcota</taxon>
        <taxon>Polyangia</taxon>
        <taxon>Nannocystales</taxon>
        <taxon>Nannocystaceae</taxon>
        <taxon>Enhygromyxa</taxon>
    </lineage>
</organism>
<evidence type="ECO:0000256" key="1">
    <source>
        <dbReference type="SAM" id="MobiDB-lite"/>
    </source>
</evidence>